<dbReference type="EMBL" id="GBRH01245210">
    <property type="protein sequence ID" value="JAD52685.1"/>
    <property type="molecule type" value="Transcribed_RNA"/>
</dbReference>
<dbReference type="AlphaFoldDB" id="A0A0A9AUV9"/>
<protein>
    <submittedName>
        <fullName evidence="1">Uncharacterized protein</fullName>
    </submittedName>
</protein>
<name>A0A0A9AUV9_ARUDO</name>
<accession>A0A0A9AUV9</accession>
<proteinExistence type="predicted"/>
<evidence type="ECO:0000313" key="1">
    <source>
        <dbReference type="EMBL" id="JAD52685.1"/>
    </source>
</evidence>
<reference evidence="1" key="2">
    <citation type="journal article" date="2015" name="Data Brief">
        <title>Shoot transcriptome of the giant reed, Arundo donax.</title>
        <authorList>
            <person name="Barrero R.A."/>
            <person name="Guerrero F.D."/>
            <person name="Moolhuijzen P."/>
            <person name="Goolsby J.A."/>
            <person name="Tidwell J."/>
            <person name="Bellgard S.E."/>
            <person name="Bellgard M.I."/>
        </authorList>
    </citation>
    <scope>NUCLEOTIDE SEQUENCE</scope>
    <source>
        <tissue evidence="1">Shoot tissue taken approximately 20 cm above the soil surface</tissue>
    </source>
</reference>
<sequence length="34" mass="4168">MLGVMLIFLFIQRKAVMRIPYFLKDYNFCITLRL</sequence>
<organism evidence="1">
    <name type="scientific">Arundo donax</name>
    <name type="common">Giant reed</name>
    <name type="synonym">Donax arundinaceus</name>
    <dbReference type="NCBI Taxonomy" id="35708"/>
    <lineage>
        <taxon>Eukaryota</taxon>
        <taxon>Viridiplantae</taxon>
        <taxon>Streptophyta</taxon>
        <taxon>Embryophyta</taxon>
        <taxon>Tracheophyta</taxon>
        <taxon>Spermatophyta</taxon>
        <taxon>Magnoliopsida</taxon>
        <taxon>Liliopsida</taxon>
        <taxon>Poales</taxon>
        <taxon>Poaceae</taxon>
        <taxon>PACMAD clade</taxon>
        <taxon>Arundinoideae</taxon>
        <taxon>Arundineae</taxon>
        <taxon>Arundo</taxon>
    </lineage>
</organism>
<reference evidence="1" key="1">
    <citation type="submission" date="2014-09" db="EMBL/GenBank/DDBJ databases">
        <authorList>
            <person name="Magalhaes I.L.F."/>
            <person name="Oliveira U."/>
            <person name="Santos F.R."/>
            <person name="Vidigal T.H.D.A."/>
            <person name="Brescovit A.D."/>
            <person name="Santos A.J."/>
        </authorList>
    </citation>
    <scope>NUCLEOTIDE SEQUENCE</scope>
    <source>
        <tissue evidence="1">Shoot tissue taken approximately 20 cm above the soil surface</tissue>
    </source>
</reference>